<sequence length="177" mass="19293">MKLRNPSHRRAFTLIELVASAVLTAMMMAALMGVVWSSVRQSAELRVAEVDRFPITILAEQLRLDLQNARGMTTIPGGVMLHGFLGDGSTPGRVAYNIKPLKSQTVLVRTDGKSAEIVWVGATSLVIESLSISERQEGDLPMDETGGLAEVPPVFRATLMGRGGRILFREVMQHHDA</sequence>
<gene>
    <name evidence="2" type="ORF">Poly51_12100</name>
</gene>
<dbReference type="EMBL" id="SJPW01000002">
    <property type="protein sequence ID" value="TWU58432.1"/>
    <property type="molecule type" value="Genomic_DNA"/>
</dbReference>
<keyword evidence="3" id="KW-1185">Reference proteome</keyword>
<dbReference type="Pfam" id="PF07963">
    <property type="entry name" value="N_methyl"/>
    <property type="match status" value="1"/>
</dbReference>
<dbReference type="OrthoDB" id="274606at2"/>
<organism evidence="2 3">
    <name type="scientific">Rubripirellula tenax</name>
    <dbReference type="NCBI Taxonomy" id="2528015"/>
    <lineage>
        <taxon>Bacteria</taxon>
        <taxon>Pseudomonadati</taxon>
        <taxon>Planctomycetota</taxon>
        <taxon>Planctomycetia</taxon>
        <taxon>Pirellulales</taxon>
        <taxon>Pirellulaceae</taxon>
        <taxon>Rubripirellula</taxon>
    </lineage>
</organism>
<dbReference type="RefSeq" id="WP_146455322.1">
    <property type="nucleotide sequence ID" value="NZ_SJPW01000002.1"/>
</dbReference>
<name>A0A5C6FCI3_9BACT</name>
<keyword evidence="1" id="KW-0472">Membrane</keyword>
<keyword evidence="1" id="KW-0812">Transmembrane</keyword>
<evidence type="ECO:0000313" key="2">
    <source>
        <dbReference type="EMBL" id="TWU58432.1"/>
    </source>
</evidence>
<accession>A0A5C6FCI3</accession>
<feature type="transmembrane region" description="Helical" evidence="1">
    <location>
        <begin position="12"/>
        <end position="36"/>
    </location>
</feature>
<protein>
    <recommendedName>
        <fullName evidence="4">Prepilin-type N-terminal cleavage/methylation domain-containing protein</fullName>
    </recommendedName>
</protein>
<evidence type="ECO:0008006" key="4">
    <source>
        <dbReference type="Google" id="ProtNLM"/>
    </source>
</evidence>
<comment type="caution">
    <text evidence="2">The sequence shown here is derived from an EMBL/GenBank/DDBJ whole genome shotgun (WGS) entry which is preliminary data.</text>
</comment>
<dbReference type="Proteomes" id="UP000318288">
    <property type="component" value="Unassembled WGS sequence"/>
</dbReference>
<reference evidence="2 3" key="1">
    <citation type="submission" date="2019-02" db="EMBL/GenBank/DDBJ databases">
        <title>Deep-cultivation of Planctomycetes and their phenomic and genomic characterization uncovers novel biology.</title>
        <authorList>
            <person name="Wiegand S."/>
            <person name="Jogler M."/>
            <person name="Boedeker C."/>
            <person name="Pinto D."/>
            <person name="Vollmers J."/>
            <person name="Rivas-Marin E."/>
            <person name="Kohn T."/>
            <person name="Peeters S.H."/>
            <person name="Heuer A."/>
            <person name="Rast P."/>
            <person name="Oberbeckmann S."/>
            <person name="Bunk B."/>
            <person name="Jeske O."/>
            <person name="Meyerdierks A."/>
            <person name="Storesund J.E."/>
            <person name="Kallscheuer N."/>
            <person name="Luecker S."/>
            <person name="Lage O.M."/>
            <person name="Pohl T."/>
            <person name="Merkel B.J."/>
            <person name="Hornburger P."/>
            <person name="Mueller R.-W."/>
            <person name="Bruemmer F."/>
            <person name="Labrenz M."/>
            <person name="Spormann A.M."/>
            <person name="Op Den Camp H."/>
            <person name="Overmann J."/>
            <person name="Amann R."/>
            <person name="Jetten M.S.M."/>
            <person name="Mascher T."/>
            <person name="Medema M.H."/>
            <person name="Devos D.P."/>
            <person name="Kaster A.-K."/>
            <person name="Ovreas L."/>
            <person name="Rohde M."/>
            <person name="Galperin M.Y."/>
            <person name="Jogler C."/>
        </authorList>
    </citation>
    <scope>NUCLEOTIDE SEQUENCE [LARGE SCALE GENOMIC DNA]</scope>
    <source>
        <strain evidence="2 3">Poly51</strain>
    </source>
</reference>
<evidence type="ECO:0000256" key="1">
    <source>
        <dbReference type="SAM" id="Phobius"/>
    </source>
</evidence>
<dbReference type="AlphaFoldDB" id="A0A5C6FCI3"/>
<dbReference type="InterPro" id="IPR012902">
    <property type="entry name" value="N_methyl_site"/>
</dbReference>
<keyword evidence="1" id="KW-1133">Transmembrane helix</keyword>
<proteinExistence type="predicted"/>
<evidence type="ECO:0000313" key="3">
    <source>
        <dbReference type="Proteomes" id="UP000318288"/>
    </source>
</evidence>